<sequence length="187" mass="21565">MNNYVIYLRGINVGGKNKIKMADLRLVLDAAGFNQVKTYIQSGNIVLQSSLSCTEITSQLESLLVQNFELDSKLVRVLALEHSLYQKIIEEAPKTFGDNTAEIDYRYEVMFLIGVTSDEVMKEVAIREEIDRVWQGSYAVYYRRPGPKHPDYTKSALSRIIKKPIYQSITMRNWRTTMKMNELLNTL</sequence>
<protein>
    <recommendedName>
        <fullName evidence="3">DUF1697 domain-containing protein</fullName>
    </recommendedName>
</protein>
<evidence type="ECO:0000313" key="2">
    <source>
        <dbReference type="Proteomes" id="UP000236214"/>
    </source>
</evidence>
<keyword evidence="2" id="KW-1185">Reference proteome</keyword>
<accession>A0A2H6CUI3</accession>
<evidence type="ECO:0008006" key="3">
    <source>
        <dbReference type="Google" id="ProtNLM"/>
    </source>
</evidence>
<dbReference type="Proteomes" id="UP000236214">
    <property type="component" value="Unassembled WGS sequence"/>
</dbReference>
<proteinExistence type="predicted"/>
<dbReference type="AlphaFoldDB" id="A0A2H6CUI3"/>
<organism evidence="1 2">
    <name type="scientific">Tetragenococcus halophilus subsp. halophilus</name>
    <dbReference type="NCBI Taxonomy" id="1513897"/>
    <lineage>
        <taxon>Bacteria</taxon>
        <taxon>Bacillati</taxon>
        <taxon>Bacillota</taxon>
        <taxon>Bacilli</taxon>
        <taxon>Lactobacillales</taxon>
        <taxon>Enterococcaceae</taxon>
        <taxon>Tetragenococcus</taxon>
    </lineage>
</organism>
<reference evidence="1 2" key="1">
    <citation type="submission" date="2016-05" db="EMBL/GenBank/DDBJ databases">
        <title>Whole genome sequencing of Tetragenococcus halophilus subsp. halophilus NISL 7118.</title>
        <authorList>
            <person name="Shiwa Y."/>
            <person name="Nishimura I."/>
            <person name="Yoshikawa H."/>
            <person name="Koyama Y."/>
            <person name="Oguma T."/>
        </authorList>
    </citation>
    <scope>NUCLEOTIDE SEQUENCE [LARGE SCALE GENOMIC DNA]</scope>
    <source>
        <strain evidence="1 2">NISL 7118</strain>
    </source>
</reference>
<gene>
    <name evidence="1" type="ORF">TEHN7118_1440</name>
</gene>
<evidence type="ECO:0000313" key="1">
    <source>
        <dbReference type="EMBL" id="GBD68634.1"/>
    </source>
</evidence>
<dbReference type="InterPro" id="IPR012545">
    <property type="entry name" value="DUF1697"/>
</dbReference>
<dbReference type="EMBL" id="BDEC01000059">
    <property type="protein sequence ID" value="GBD68634.1"/>
    <property type="molecule type" value="Genomic_DNA"/>
</dbReference>
<dbReference type="PANTHER" id="PTHR36439">
    <property type="entry name" value="BLL4334 PROTEIN"/>
    <property type="match status" value="1"/>
</dbReference>
<dbReference type="Gene3D" id="3.30.70.1260">
    <property type="entry name" value="bacterial protein sp0830 like"/>
    <property type="match status" value="1"/>
</dbReference>
<comment type="caution">
    <text evidence="1">The sequence shown here is derived from an EMBL/GenBank/DDBJ whole genome shotgun (WGS) entry which is preliminary data.</text>
</comment>
<dbReference type="PANTHER" id="PTHR36439:SF1">
    <property type="entry name" value="DUF1697 DOMAIN-CONTAINING PROTEIN"/>
    <property type="match status" value="1"/>
</dbReference>
<dbReference type="Gene3D" id="3.30.70.1280">
    <property type="entry name" value="SP0830-like domains"/>
    <property type="match status" value="1"/>
</dbReference>
<dbReference type="Pfam" id="PF08002">
    <property type="entry name" value="DUF1697"/>
    <property type="match status" value="1"/>
</dbReference>
<name>A0A2H6CUI3_TETHA</name>
<dbReference type="RefSeq" id="WP_061839941.1">
    <property type="nucleotide sequence ID" value="NZ_BDEC01000059.1"/>
</dbReference>
<dbReference type="PIRSF" id="PIRSF008502">
    <property type="entry name" value="UCP008502"/>
    <property type="match status" value="1"/>
</dbReference>
<dbReference type="SUPFAM" id="SSF160379">
    <property type="entry name" value="SP0830-like"/>
    <property type="match status" value="1"/>
</dbReference>